<dbReference type="AlphaFoldDB" id="A0A2P8GWJ7"/>
<evidence type="ECO:0000256" key="6">
    <source>
        <dbReference type="SAM" id="SignalP"/>
    </source>
</evidence>
<dbReference type="Gene3D" id="3.40.50.2300">
    <property type="match status" value="2"/>
</dbReference>
<evidence type="ECO:0000259" key="7">
    <source>
        <dbReference type="Pfam" id="PF13458"/>
    </source>
</evidence>
<evidence type="ECO:0000256" key="3">
    <source>
        <dbReference type="ARBA" id="ARBA00022729"/>
    </source>
</evidence>
<dbReference type="Pfam" id="PF13458">
    <property type="entry name" value="Peripla_BP_6"/>
    <property type="match status" value="1"/>
</dbReference>
<dbReference type="InterPro" id="IPR028081">
    <property type="entry name" value="Leu-bd"/>
</dbReference>
<keyword evidence="3 6" id="KW-0732">Signal</keyword>
<organism evidence="8 9">
    <name type="scientific">Labedella gwakjiensis</name>
    <dbReference type="NCBI Taxonomy" id="390269"/>
    <lineage>
        <taxon>Bacteria</taxon>
        <taxon>Bacillati</taxon>
        <taxon>Actinomycetota</taxon>
        <taxon>Actinomycetes</taxon>
        <taxon>Micrococcales</taxon>
        <taxon>Microbacteriaceae</taxon>
        <taxon>Labedella</taxon>
    </lineage>
</organism>
<reference evidence="8 9" key="1">
    <citation type="submission" date="2018-03" db="EMBL/GenBank/DDBJ databases">
        <title>Genomic Encyclopedia of Archaeal and Bacterial Type Strains, Phase II (KMG-II): from individual species to whole genera.</title>
        <authorList>
            <person name="Goeker M."/>
        </authorList>
    </citation>
    <scope>NUCLEOTIDE SEQUENCE [LARGE SCALE GENOMIC DNA]</scope>
    <source>
        <strain evidence="8 9">DSM 21548</strain>
    </source>
</reference>
<protein>
    <submittedName>
        <fullName evidence="8">Amino acid/amide ABC transporter substrate-binding protein (HAAT family)</fullName>
    </submittedName>
</protein>
<accession>A0A2P8GWJ7</accession>
<evidence type="ECO:0000256" key="1">
    <source>
        <dbReference type="ARBA" id="ARBA00010062"/>
    </source>
</evidence>
<comment type="similarity">
    <text evidence="1">Belongs to the leucine-binding protein family.</text>
</comment>
<dbReference type="OrthoDB" id="26870at2"/>
<dbReference type="PANTHER" id="PTHR47235:SF1">
    <property type="entry name" value="BLR6548 PROTEIN"/>
    <property type="match status" value="1"/>
</dbReference>
<dbReference type="PROSITE" id="PS51257">
    <property type="entry name" value="PROKAR_LIPOPROTEIN"/>
    <property type="match status" value="1"/>
</dbReference>
<evidence type="ECO:0000256" key="2">
    <source>
        <dbReference type="ARBA" id="ARBA00022448"/>
    </source>
</evidence>
<sequence length="414" mass="43505">MRTVHRRATVASLAIVLLATATGCSATRGEDTASGSGSGEARTSCDENGVSQGITDDTIKLGSFTPLTGPVADPGTSGLAGLQYAIDTANADGGIDGRQIELVVEDDQYDASVALQAARRLNESDEVFAFTGGIGTPNFVGVLPYIKQNAIPAVGPYAPSNQVGVMENPDVFMIWPNFVDEFDVAVSWMMENEPVESASLVQQVGDVGDDALAGIEKALDGTGVELSTIQTVEPTTTDFSAIAQALRNADSEMVMFIAGPVVVGQVIQAMHQIGYEPRLLGQSDMTDESWLSEFGDEGEGMIVATKVAPFGSDDPLVQQFVDDWTADNGEAPTMWNAAGYTQGLVTIEALKTAPALTRDCFEFALETMSDFETGLIPPVTFGPDSRQGTNAVGVAKIEDGEVVQVAPFQLVSGD</sequence>
<proteinExistence type="inferred from homology"/>
<keyword evidence="2" id="KW-0813">Transport</keyword>
<dbReference type="PANTHER" id="PTHR47235">
    <property type="entry name" value="BLR6548 PROTEIN"/>
    <property type="match status" value="1"/>
</dbReference>
<comment type="caution">
    <text evidence="8">The sequence shown here is derived from an EMBL/GenBank/DDBJ whole genome shotgun (WGS) entry which is preliminary data.</text>
</comment>
<evidence type="ECO:0000313" key="9">
    <source>
        <dbReference type="Proteomes" id="UP000241203"/>
    </source>
</evidence>
<feature type="chain" id="PRO_5015175449" evidence="6">
    <location>
        <begin position="27"/>
        <end position="414"/>
    </location>
</feature>
<dbReference type="InterPro" id="IPR028082">
    <property type="entry name" value="Peripla_BP_I"/>
</dbReference>
<dbReference type="CDD" id="cd06343">
    <property type="entry name" value="PBP1_ABC_ligand_binding-like"/>
    <property type="match status" value="1"/>
</dbReference>
<feature type="domain" description="Leucine-binding protein" evidence="7">
    <location>
        <begin position="58"/>
        <end position="400"/>
    </location>
</feature>
<name>A0A2P8GWJ7_9MICO</name>
<evidence type="ECO:0000313" key="8">
    <source>
        <dbReference type="EMBL" id="PSL38339.1"/>
    </source>
</evidence>
<evidence type="ECO:0000256" key="4">
    <source>
        <dbReference type="ARBA" id="ARBA00022970"/>
    </source>
</evidence>
<dbReference type="GO" id="GO:0006865">
    <property type="term" value="P:amino acid transport"/>
    <property type="evidence" value="ECO:0007669"/>
    <property type="project" value="UniProtKB-KW"/>
</dbReference>
<gene>
    <name evidence="8" type="ORF">CLV49_1960</name>
</gene>
<dbReference type="RefSeq" id="WP_158261942.1">
    <property type="nucleotide sequence ID" value="NZ_PYAU01000001.1"/>
</dbReference>
<feature type="region of interest" description="Disordered" evidence="5">
    <location>
        <begin position="27"/>
        <end position="51"/>
    </location>
</feature>
<dbReference type="Proteomes" id="UP000241203">
    <property type="component" value="Unassembled WGS sequence"/>
</dbReference>
<dbReference type="SUPFAM" id="SSF53822">
    <property type="entry name" value="Periplasmic binding protein-like I"/>
    <property type="match status" value="1"/>
</dbReference>
<keyword evidence="4" id="KW-0029">Amino-acid transport</keyword>
<dbReference type="InterPro" id="IPR000709">
    <property type="entry name" value="Leu_Ile_Val-bd"/>
</dbReference>
<dbReference type="EMBL" id="PYAU01000001">
    <property type="protein sequence ID" value="PSL38339.1"/>
    <property type="molecule type" value="Genomic_DNA"/>
</dbReference>
<feature type="signal peptide" evidence="6">
    <location>
        <begin position="1"/>
        <end position="26"/>
    </location>
</feature>
<evidence type="ECO:0000256" key="5">
    <source>
        <dbReference type="SAM" id="MobiDB-lite"/>
    </source>
</evidence>
<dbReference type="PRINTS" id="PR00337">
    <property type="entry name" value="LEUILEVALBP"/>
</dbReference>